<feature type="compositionally biased region" description="Acidic residues" evidence="2">
    <location>
        <begin position="97"/>
        <end position="106"/>
    </location>
</feature>
<dbReference type="SMART" id="SM00254">
    <property type="entry name" value="ShKT"/>
    <property type="match status" value="2"/>
</dbReference>
<feature type="domain" description="ShKT" evidence="3">
    <location>
        <begin position="344"/>
        <end position="384"/>
    </location>
</feature>
<evidence type="ECO:0000259" key="3">
    <source>
        <dbReference type="PROSITE" id="PS51670"/>
    </source>
</evidence>
<feature type="compositionally biased region" description="Low complexity" evidence="2">
    <location>
        <begin position="108"/>
        <end position="119"/>
    </location>
</feature>
<dbReference type="EMBL" id="LIAE01010497">
    <property type="protein sequence ID" value="PAV59838.1"/>
    <property type="molecule type" value="Genomic_DNA"/>
</dbReference>
<proteinExistence type="predicted"/>
<feature type="region of interest" description="Disordered" evidence="2">
    <location>
        <begin position="253"/>
        <end position="283"/>
    </location>
</feature>
<feature type="compositionally biased region" description="Basic and acidic residues" evidence="2">
    <location>
        <begin position="136"/>
        <end position="155"/>
    </location>
</feature>
<name>A0A2A2JDJ1_9BILA</name>
<dbReference type="OrthoDB" id="5863778at2759"/>
<feature type="compositionally biased region" description="Basic and acidic residues" evidence="2">
    <location>
        <begin position="85"/>
        <end position="95"/>
    </location>
</feature>
<comment type="caution">
    <text evidence="4">The sequence shown here is derived from an EMBL/GenBank/DDBJ whole genome shotgun (WGS) entry which is preliminary data.</text>
</comment>
<keyword evidence="5" id="KW-1185">Reference proteome</keyword>
<feature type="region of interest" description="Disordered" evidence="2">
    <location>
        <begin position="1"/>
        <end position="159"/>
    </location>
</feature>
<evidence type="ECO:0000256" key="2">
    <source>
        <dbReference type="SAM" id="MobiDB-lite"/>
    </source>
</evidence>
<sequence>MSIHPSLAQLHPATARNAQEDLDPMDIWALLDTLEPQDSQVAEETTDHQDPDNLDTPDSQERAELVELENQEKLGTARKQRKARSPRDPLDHQETQETPEDQEEMVCQEAQDSQESQDQTRLTAPAQEEPATPSPRDTESTKRRSSDRAGDEHPKTNILPPSILSSLASFFLPFGIFGELNFEIEASSSIKMSIFKLSLYFLFVYFATAEKLCKTEGINPCVSPDDCESEHGAVCLTMRDDHSKKVCCIPEDHEDEVDPKETTPEPGNGNENGNENGNGNGINGNGDGDDKDVFCEDKRNPKTGKPDCPKLAKYCDHPKYYDLMTDLCAKTCNRCGGKGKNGSCFDGLNPRTGKSDCPKMKNLCQHPKYYTLMKSECPKSCGYCK</sequence>
<dbReference type="InterPro" id="IPR003582">
    <property type="entry name" value="ShKT_dom"/>
</dbReference>
<dbReference type="PROSITE" id="PS51670">
    <property type="entry name" value="SHKT"/>
    <property type="match status" value="2"/>
</dbReference>
<evidence type="ECO:0000313" key="5">
    <source>
        <dbReference type="Proteomes" id="UP000218231"/>
    </source>
</evidence>
<dbReference type="Gene3D" id="1.10.10.1870">
    <property type="entry name" value="ShTK domain-like"/>
    <property type="match status" value="1"/>
</dbReference>
<evidence type="ECO:0000256" key="1">
    <source>
        <dbReference type="PROSITE-ProRule" id="PRU01005"/>
    </source>
</evidence>
<evidence type="ECO:0000313" key="4">
    <source>
        <dbReference type="EMBL" id="PAV59838.1"/>
    </source>
</evidence>
<dbReference type="AlphaFoldDB" id="A0A2A2JDJ1"/>
<feature type="domain" description="ShKT" evidence="3">
    <location>
        <begin position="295"/>
        <end position="335"/>
    </location>
</feature>
<organism evidence="4 5">
    <name type="scientific">Diploscapter pachys</name>
    <dbReference type="NCBI Taxonomy" id="2018661"/>
    <lineage>
        <taxon>Eukaryota</taxon>
        <taxon>Metazoa</taxon>
        <taxon>Ecdysozoa</taxon>
        <taxon>Nematoda</taxon>
        <taxon>Chromadorea</taxon>
        <taxon>Rhabditida</taxon>
        <taxon>Rhabditina</taxon>
        <taxon>Rhabditomorpha</taxon>
        <taxon>Rhabditoidea</taxon>
        <taxon>Rhabditidae</taxon>
        <taxon>Diploscapter</taxon>
    </lineage>
</organism>
<dbReference type="PANTHER" id="PTHR46219:SF15">
    <property type="entry name" value="SHKT DOMAIN-CONTAINING PROTEIN"/>
    <property type="match status" value="1"/>
</dbReference>
<dbReference type="Gene3D" id="1.10.10.1940">
    <property type="match status" value="1"/>
</dbReference>
<protein>
    <recommendedName>
        <fullName evidence="3">ShKT domain-containing protein</fullName>
    </recommendedName>
</protein>
<dbReference type="Proteomes" id="UP000218231">
    <property type="component" value="Unassembled WGS sequence"/>
</dbReference>
<comment type="caution">
    <text evidence="1">Lacks conserved residue(s) required for the propagation of feature annotation.</text>
</comment>
<gene>
    <name evidence="4" type="ORF">WR25_09961</name>
</gene>
<accession>A0A2A2JDJ1</accession>
<reference evidence="4 5" key="1">
    <citation type="journal article" date="2017" name="Curr. Biol.">
        <title>Genome architecture and evolution of a unichromosomal asexual nematode.</title>
        <authorList>
            <person name="Fradin H."/>
            <person name="Zegar C."/>
            <person name="Gutwein M."/>
            <person name="Lucas J."/>
            <person name="Kovtun M."/>
            <person name="Corcoran D."/>
            <person name="Baugh L.R."/>
            <person name="Kiontke K."/>
            <person name="Gunsalus K."/>
            <person name="Fitch D.H."/>
            <person name="Piano F."/>
        </authorList>
    </citation>
    <scope>NUCLEOTIDE SEQUENCE [LARGE SCALE GENOMIC DNA]</scope>
    <source>
        <strain evidence="4">PF1309</strain>
    </source>
</reference>
<dbReference type="PANTHER" id="PTHR46219">
    <property type="entry name" value="PROTEIN CBG11138"/>
    <property type="match status" value="1"/>
</dbReference>
<dbReference type="Pfam" id="PF01549">
    <property type="entry name" value="ShK"/>
    <property type="match status" value="2"/>
</dbReference>